<dbReference type="Gene3D" id="2.60.40.10">
    <property type="entry name" value="Immunoglobulins"/>
    <property type="match status" value="1"/>
</dbReference>
<protein>
    <submittedName>
        <fullName evidence="2">Repeat domain protein</fullName>
    </submittedName>
</protein>
<dbReference type="RefSeq" id="WP_008702864.1">
    <property type="nucleotide sequence ID" value="NZ_ANOG01000751.1"/>
</dbReference>
<dbReference type="InterPro" id="IPR013783">
    <property type="entry name" value="Ig-like_fold"/>
</dbReference>
<dbReference type="Proteomes" id="UP000011991">
    <property type="component" value="Unassembled WGS sequence"/>
</dbReference>
<dbReference type="OrthoDB" id="282600at2"/>
<reference evidence="2 3" key="1">
    <citation type="journal article" date="2013" name="Mar. Genomics">
        <title>Expression of sulfatases in Rhodopirellula baltica and the diversity of sulfatases in the genus Rhodopirellula.</title>
        <authorList>
            <person name="Wegner C.E."/>
            <person name="Richter-Heitmann T."/>
            <person name="Klindworth A."/>
            <person name="Klockow C."/>
            <person name="Richter M."/>
            <person name="Achstetter T."/>
            <person name="Glockner F.O."/>
            <person name="Harder J."/>
        </authorList>
    </citation>
    <scope>NUCLEOTIDE SEQUENCE [LARGE SCALE GENOMIC DNA]</scope>
    <source>
        <strain evidence="2 3">SM1</strain>
    </source>
</reference>
<accession>M5RF91</accession>
<evidence type="ECO:0000313" key="2">
    <source>
        <dbReference type="EMBL" id="EMI17761.1"/>
    </source>
</evidence>
<sequence length="250" mass="26427">MALTNNDANETTRVDPPHADLSLAISGAVETVTVGDELTYQLLITNRGPRSATAVELANTLPSSVILVSSSELYSLDGDVMRWELGDIASGASKQVAITIATTEPGTLSNTATVNSELVDLIQDNNTATATSLVLGEAADNNVTFISFSGSGVIADIPFADEDILAFDASTNEWSIYFDGSNVGLTSYDINAFHIQSDGSILLSFDTNSRVGDLGLVRDSDIVEFIPSDHGVFTAGRFEWFFDGSDVGLS</sequence>
<organism evidence="2 3">
    <name type="scientific">Rhodopirellula maiorica SM1</name>
    <dbReference type="NCBI Taxonomy" id="1265738"/>
    <lineage>
        <taxon>Bacteria</taxon>
        <taxon>Pseudomonadati</taxon>
        <taxon>Planctomycetota</taxon>
        <taxon>Planctomycetia</taxon>
        <taxon>Pirellulales</taxon>
        <taxon>Pirellulaceae</taxon>
        <taxon>Novipirellula</taxon>
    </lineage>
</organism>
<dbReference type="Pfam" id="PF01345">
    <property type="entry name" value="DUF11"/>
    <property type="match status" value="1"/>
</dbReference>
<comment type="caution">
    <text evidence="2">The sequence shown here is derived from an EMBL/GenBank/DDBJ whole genome shotgun (WGS) entry which is preliminary data.</text>
</comment>
<dbReference type="InterPro" id="IPR047589">
    <property type="entry name" value="DUF11_rpt"/>
</dbReference>
<proteinExistence type="predicted"/>
<keyword evidence="3" id="KW-1185">Reference proteome</keyword>
<dbReference type="InterPro" id="IPR001434">
    <property type="entry name" value="OmcB-like_DUF11"/>
</dbReference>
<name>M5RF91_9BACT</name>
<dbReference type="NCBIfam" id="TIGR01451">
    <property type="entry name" value="B_ant_repeat"/>
    <property type="match status" value="1"/>
</dbReference>
<feature type="non-terminal residue" evidence="2">
    <location>
        <position position="250"/>
    </location>
</feature>
<evidence type="ECO:0000259" key="1">
    <source>
        <dbReference type="Pfam" id="PF01345"/>
    </source>
</evidence>
<dbReference type="EMBL" id="ANOG01000751">
    <property type="protein sequence ID" value="EMI17761.1"/>
    <property type="molecule type" value="Genomic_DNA"/>
</dbReference>
<feature type="domain" description="DUF11" evidence="1">
    <location>
        <begin position="20"/>
        <end position="131"/>
    </location>
</feature>
<evidence type="ECO:0000313" key="3">
    <source>
        <dbReference type="Proteomes" id="UP000011991"/>
    </source>
</evidence>
<gene>
    <name evidence="2" type="ORF">RMSM_05315</name>
</gene>
<dbReference type="AlphaFoldDB" id="M5RF91"/>